<dbReference type="Proteomes" id="UP001162483">
    <property type="component" value="Unassembled WGS sequence"/>
</dbReference>
<keyword evidence="1" id="KW-1133">Transmembrane helix</keyword>
<keyword evidence="1" id="KW-0812">Transmembrane</keyword>
<evidence type="ECO:0000313" key="2">
    <source>
        <dbReference type="EMBL" id="CAI9567787.1"/>
    </source>
</evidence>
<gene>
    <name evidence="2" type="ORF">SPARVUS_LOCUS6595156</name>
</gene>
<protein>
    <recommendedName>
        <fullName evidence="4">NADH dehydrogenase subunit 4L</fullName>
    </recommendedName>
</protein>
<name>A0ABN9D8D4_9NEOB</name>
<sequence>MSCQSAPVLNCRHLHMLSLVFISREGFFFLGECMLLTLHCNAISSFICYQT</sequence>
<evidence type="ECO:0008006" key="4">
    <source>
        <dbReference type="Google" id="ProtNLM"/>
    </source>
</evidence>
<proteinExistence type="predicted"/>
<accession>A0ABN9D8D4</accession>
<evidence type="ECO:0000313" key="3">
    <source>
        <dbReference type="Proteomes" id="UP001162483"/>
    </source>
</evidence>
<evidence type="ECO:0000256" key="1">
    <source>
        <dbReference type="SAM" id="Phobius"/>
    </source>
</evidence>
<dbReference type="EMBL" id="CATNWA010014123">
    <property type="protein sequence ID" value="CAI9567787.1"/>
    <property type="molecule type" value="Genomic_DNA"/>
</dbReference>
<feature type="transmembrane region" description="Helical" evidence="1">
    <location>
        <begin position="26"/>
        <end position="49"/>
    </location>
</feature>
<organism evidence="2 3">
    <name type="scientific">Staurois parvus</name>
    <dbReference type="NCBI Taxonomy" id="386267"/>
    <lineage>
        <taxon>Eukaryota</taxon>
        <taxon>Metazoa</taxon>
        <taxon>Chordata</taxon>
        <taxon>Craniata</taxon>
        <taxon>Vertebrata</taxon>
        <taxon>Euteleostomi</taxon>
        <taxon>Amphibia</taxon>
        <taxon>Batrachia</taxon>
        <taxon>Anura</taxon>
        <taxon>Neobatrachia</taxon>
        <taxon>Ranoidea</taxon>
        <taxon>Ranidae</taxon>
        <taxon>Staurois</taxon>
    </lineage>
</organism>
<keyword evidence="3" id="KW-1185">Reference proteome</keyword>
<reference evidence="2" key="1">
    <citation type="submission" date="2023-05" db="EMBL/GenBank/DDBJ databases">
        <authorList>
            <person name="Stuckert A."/>
        </authorList>
    </citation>
    <scope>NUCLEOTIDE SEQUENCE</scope>
</reference>
<keyword evidence="1" id="KW-0472">Membrane</keyword>
<comment type="caution">
    <text evidence="2">The sequence shown here is derived from an EMBL/GenBank/DDBJ whole genome shotgun (WGS) entry which is preliminary data.</text>
</comment>